<evidence type="ECO:0000256" key="6">
    <source>
        <dbReference type="ARBA" id="ARBA00023002"/>
    </source>
</evidence>
<evidence type="ECO:0000256" key="10">
    <source>
        <dbReference type="ARBA" id="ARBA00068717"/>
    </source>
</evidence>
<evidence type="ECO:0000256" key="11">
    <source>
        <dbReference type="ARBA" id="ARBA00082544"/>
    </source>
</evidence>
<keyword evidence="5 13" id="KW-1133">Transmembrane helix</keyword>
<dbReference type="PANTHER" id="PTHR24322:SF736">
    <property type="entry name" value="RETINOL DEHYDROGENASE 10"/>
    <property type="match status" value="1"/>
</dbReference>
<dbReference type="Proteomes" id="UP000325440">
    <property type="component" value="Unassembled WGS sequence"/>
</dbReference>
<dbReference type="PRINTS" id="PR00080">
    <property type="entry name" value="SDRFAMILY"/>
</dbReference>
<evidence type="ECO:0000256" key="5">
    <source>
        <dbReference type="ARBA" id="ARBA00022989"/>
    </source>
</evidence>
<dbReference type="GO" id="GO:0005811">
    <property type="term" value="C:lipid droplet"/>
    <property type="evidence" value="ECO:0007669"/>
    <property type="project" value="TreeGrafter"/>
</dbReference>
<keyword evidence="7" id="KW-0443">Lipid metabolism</keyword>
<keyword evidence="6" id="KW-0560">Oxidoreductase</keyword>
<evidence type="ECO:0000256" key="9">
    <source>
        <dbReference type="ARBA" id="ARBA00059620"/>
    </source>
</evidence>
<gene>
    <name evidence="14" type="ORF">CINCED_3A025870</name>
</gene>
<keyword evidence="15" id="KW-1185">Reference proteome</keyword>
<dbReference type="Pfam" id="PF00106">
    <property type="entry name" value="adh_short"/>
    <property type="match status" value="1"/>
</dbReference>
<reference evidence="14 15" key="1">
    <citation type="submission" date="2019-08" db="EMBL/GenBank/DDBJ databases">
        <authorList>
            <person name="Alioto T."/>
            <person name="Alioto T."/>
            <person name="Gomez Garrido J."/>
        </authorList>
    </citation>
    <scope>NUCLEOTIDE SEQUENCE [LARGE SCALE GENOMIC DNA]</scope>
</reference>
<dbReference type="EMBL" id="CABPRJ010002367">
    <property type="protein sequence ID" value="VVC43045.1"/>
    <property type="molecule type" value="Genomic_DNA"/>
</dbReference>
<keyword evidence="3 13" id="KW-0812">Transmembrane</keyword>
<organism evidence="14 15">
    <name type="scientific">Cinara cedri</name>
    <dbReference type="NCBI Taxonomy" id="506608"/>
    <lineage>
        <taxon>Eukaryota</taxon>
        <taxon>Metazoa</taxon>
        <taxon>Ecdysozoa</taxon>
        <taxon>Arthropoda</taxon>
        <taxon>Hexapoda</taxon>
        <taxon>Insecta</taxon>
        <taxon>Pterygota</taxon>
        <taxon>Neoptera</taxon>
        <taxon>Paraneoptera</taxon>
        <taxon>Hemiptera</taxon>
        <taxon>Sternorrhyncha</taxon>
        <taxon>Aphidomorpha</taxon>
        <taxon>Aphidoidea</taxon>
        <taxon>Aphididae</taxon>
        <taxon>Lachninae</taxon>
        <taxon>Cinara</taxon>
    </lineage>
</organism>
<dbReference type="FunFam" id="3.40.50.720:FF:000131">
    <property type="entry name" value="Short-chain dehydrogenase/reductase 3"/>
    <property type="match status" value="1"/>
</dbReference>
<dbReference type="InterPro" id="IPR002347">
    <property type="entry name" value="SDR_fam"/>
</dbReference>
<keyword evidence="8 13" id="KW-0472">Membrane</keyword>
<dbReference type="Gene3D" id="3.40.50.720">
    <property type="entry name" value="NAD(P)-binding Rossmann-like Domain"/>
    <property type="match status" value="1"/>
</dbReference>
<evidence type="ECO:0000256" key="3">
    <source>
        <dbReference type="ARBA" id="ARBA00022692"/>
    </source>
</evidence>
<evidence type="ECO:0000256" key="13">
    <source>
        <dbReference type="SAM" id="Phobius"/>
    </source>
</evidence>
<evidence type="ECO:0000256" key="12">
    <source>
        <dbReference type="RuleBase" id="RU000363"/>
    </source>
</evidence>
<evidence type="ECO:0000256" key="4">
    <source>
        <dbReference type="ARBA" id="ARBA00022857"/>
    </source>
</evidence>
<evidence type="ECO:0000313" key="15">
    <source>
        <dbReference type="Proteomes" id="UP000325440"/>
    </source>
</evidence>
<dbReference type="AlphaFoldDB" id="A0A5E4NKX9"/>
<protein>
    <recommendedName>
        <fullName evidence="10">Short-chain dehydrogenase/reductase 3</fullName>
    </recommendedName>
    <alternativeName>
        <fullName evidence="11">Retinal short-chain dehydrogenase/reductase 1</fullName>
    </alternativeName>
</protein>
<dbReference type="InterPro" id="IPR020904">
    <property type="entry name" value="Sc_DH/Rdtase_CS"/>
</dbReference>
<dbReference type="GO" id="GO:0016020">
    <property type="term" value="C:membrane"/>
    <property type="evidence" value="ECO:0007669"/>
    <property type="project" value="UniProtKB-SubCell"/>
</dbReference>
<evidence type="ECO:0000313" key="14">
    <source>
        <dbReference type="EMBL" id="VVC43045.1"/>
    </source>
</evidence>
<name>A0A5E4NKX9_9HEMI</name>
<evidence type="ECO:0000256" key="7">
    <source>
        <dbReference type="ARBA" id="ARBA00023098"/>
    </source>
</evidence>
<sequence>MSYNIPSQPVKFIFEITFFFLILVPAGILWACVKKCLPVKRKSVKGQVILITGAAAGLGRQLALLFANLGAKIVCLDINEEGNDKTAQMVKETGAVVASYKCDISKRDQIKDIHQRVKKEIGPVDILINNAAIVWGHIYLDPTKDQLIDDIIDVNLKGQFWMNREIIPSMIDRKSGHIVTISSLAAVCGVAGISSYTATKWATNGMIESMRNELNELNELISSSIKTTTIMPYFINTNPKISERLDCRFPEIPIETAGRLIVRGILEEKQIFSVPNHMYPMYMFIRFLPENLQKVFSKIVHIKFIPDDEEQQIIDRYQGKM</sequence>
<comment type="subcellular location">
    <subcellularLocation>
        <location evidence="1">Membrane</location>
        <topology evidence="1">Multi-pass membrane protein</topology>
    </subcellularLocation>
</comment>
<comment type="function">
    <text evidence="9">Catalyzes the reduction of all-trans-retinal to all-trans-retinol in the presence of NADPH.</text>
</comment>
<dbReference type="InterPro" id="IPR036291">
    <property type="entry name" value="NAD(P)-bd_dom_sf"/>
</dbReference>
<accession>A0A5E4NKX9</accession>
<dbReference type="SUPFAM" id="SSF51735">
    <property type="entry name" value="NAD(P)-binding Rossmann-fold domains"/>
    <property type="match status" value="1"/>
</dbReference>
<evidence type="ECO:0000256" key="2">
    <source>
        <dbReference type="ARBA" id="ARBA00006484"/>
    </source>
</evidence>
<dbReference type="OrthoDB" id="5840532at2759"/>
<dbReference type="PRINTS" id="PR00081">
    <property type="entry name" value="GDHRDH"/>
</dbReference>
<proteinExistence type="inferred from homology"/>
<dbReference type="PROSITE" id="PS00061">
    <property type="entry name" value="ADH_SHORT"/>
    <property type="match status" value="1"/>
</dbReference>
<dbReference type="PANTHER" id="PTHR24322">
    <property type="entry name" value="PKSB"/>
    <property type="match status" value="1"/>
</dbReference>
<evidence type="ECO:0000256" key="1">
    <source>
        <dbReference type="ARBA" id="ARBA00004141"/>
    </source>
</evidence>
<dbReference type="GO" id="GO:0052650">
    <property type="term" value="F:all-trans-retinol dehydrogenase (NADP+) activity"/>
    <property type="evidence" value="ECO:0007669"/>
    <property type="project" value="UniProtKB-ARBA"/>
</dbReference>
<evidence type="ECO:0000256" key="8">
    <source>
        <dbReference type="ARBA" id="ARBA00023136"/>
    </source>
</evidence>
<feature type="transmembrane region" description="Helical" evidence="13">
    <location>
        <begin position="12"/>
        <end position="33"/>
    </location>
</feature>
<keyword evidence="4" id="KW-0521">NADP</keyword>
<comment type="similarity">
    <text evidence="2 12">Belongs to the short-chain dehydrogenases/reductases (SDR) family.</text>
</comment>